<dbReference type="Pfam" id="PF07958">
    <property type="entry name" value="DUF1688"/>
    <property type="match status" value="1"/>
</dbReference>
<dbReference type="PANTHER" id="PTHR31687">
    <property type="match status" value="1"/>
</dbReference>
<keyword evidence="2" id="KW-1185">Reference proteome</keyword>
<proteinExistence type="predicted"/>
<comment type="caution">
    <text evidence="1">The sequence shown here is derived from an EMBL/GenBank/DDBJ whole genome shotgun (WGS) entry which is preliminary data.</text>
</comment>
<evidence type="ECO:0000313" key="2">
    <source>
        <dbReference type="Proteomes" id="UP000664779"/>
    </source>
</evidence>
<evidence type="ECO:0000313" key="1">
    <source>
        <dbReference type="EMBL" id="MBO0345675.1"/>
    </source>
</evidence>
<dbReference type="PANTHER" id="PTHR31687:SF3">
    <property type="entry name" value="PROTEIN URG3"/>
    <property type="match status" value="1"/>
</dbReference>
<accession>A0A939EP10</accession>
<dbReference type="AlphaFoldDB" id="A0A939EP10"/>
<organism evidence="1 2">
    <name type="scientific">Roseibium limicola</name>
    <dbReference type="NCBI Taxonomy" id="2816037"/>
    <lineage>
        <taxon>Bacteria</taxon>
        <taxon>Pseudomonadati</taxon>
        <taxon>Pseudomonadota</taxon>
        <taxon>Alphaproteobacteria</taxon>
        <taxon>Hyphomicrobiales</taxon>
        <taxon>Stappiaceae</taxon>
        <taxon>Roseibium</taxon>
    </lineage>
</organism>
<dbReference type="EMBL" id="JAFLNF010000004">
    <property type="protein sequence ID" value="MBO0345675.1"/>
    <property type="molecule type" value="Genomic_DNA"/>
</dbReference>
<reference evidence="1" key="1">
    <citation type="submission" date="2021-03" db="EMBL/GenBank/DDBJ databases">
        <title>Roseibium sp. CAU 1637 isolated from Incheon.</title>
        <authorList>
            <person name="Kim W."/>
        </authorList>
    </citation>
    <scope>NUCLEOTIDE SEQUENCE</scope>
    <source>
        <strain evidence="1">CAU 1637</strain>
    </source>
</reference>
<dbReference type="RefSeq" id="WP_206940498.1">
    <property type="nucleotide sequence ID" value="NZ_JAFLNF010000004.1"/>
</dbReference>
<name>A0A939EP10_9HYPH</name>
<dbReference type="Proteomes" id="UP000664779">
    <property type="component" value="Unassembled WGS sequence"/>
</dbReference>
<gene>
    <name evidence="1" type="ORF">J0X15_10630</name>
</gene>
<sequence>MSEPSPLPETAAVSDPVKMREAAHEVWVAACAGDVPRITVRAERLAPLAQLLAEGMERAFPDMQMPPLGCWRWLEADDTDRWGIVASGVGFVTAEEMLIAAADLAVLTAVMNIDVAPTWRFEDPFTGNDVNGEKGLAIAALTLMSRGYFSADPARSFQVNAEALLALSEEELGPALQMEGDDHSQALQCMTGHLQRFGEVVGLRSDLFSQKGALRPGHGVLKVWQEADRMAVDTGMLFKTLFNGLAPLWTGGAERGDLILADAWEDFPADDVEPAPSRILSFQAPLVSIAYSLLEPLAWAGIEMENLEVLPPIADFDHVALLIGAGVLELEASDAELGEAEAQATGLALRALSLAAVDGLAEELRRIFLADGAMLPMTVVIATGTRPAARAAALENSDLKRQLASFLSPGGVFWLPFRA</sequence>
<dbReference type="InterPro" id="IPR012469">
    <property type="entry name" value="DUF1688"/>
</dbReference>
<protein>
    <submittedName>
        <fullName evidence="1">DUF1688 family protein</fullName>
    </submittedName>
</protein>